<gene>
    <name evidence="7" type="ORF">KUV50_05515</name>
</gene>
<dbReference type="InterPro" id="IPR007156">
    <property type="entry name" value="MamQ_LemA"/>
</dbReference>
<dbReference type="InterPro" id="IPR023353">
    <property type="entry name" value="LemA-like_dom_sf"/>
</dbReference>
<dbReference type="Pfam" id="PF04011">
    <property type="entry name" value="LemA"/>
    <property type="match status" value="1"/>
</dbReference>
<evidence type="ECO:0000256" key="4">
    <source>
        <dbReference type="ARBA" id="ARBA00022989"/>
    </source>
</evidence>
<comment type="similarity">
    <text evidence="2">Belongs to the LemA family.</text>
</comment>
<dbReference type="AlphaFoldDB" id="A0A953LCB7"/>
<organism evidence="7 8">
    <name type="scientific">Membranihabitans marinus</name>
    <dbReference type="NCBI Taxonomy" id="1227546"/>
    <lineage>
        <taxon>Bacteria</taxon>
        <taxon>Pseudomonadati</taxon>
        <taxon>Bacteroidota</taxon>
        <taxon>Saprospiria</taxon>
        <taxon>Saprospirales</taxon>
        <taxon>Saprospiraceae</taxon>
        <taxon>Membranihabitans</taxon>
    </lineage>
</organism>
<comment type="subcellular location">
    <subcellularLocation>
        <location evidence="1">Membrane</location>
        <topology evidence="1">Single-pass membrane protein</topology>
    </subcellularLocation>
</comment>
<comment type="caution">
    <text evidence="7">The sequence shown here is derived from an EMBL/GenBank/DDBJ whole genome shotgun (WGS) entry which is preliminary data.</text>
</comment>
<accession>A0A953LCB7</accession>
<dbReference type="GO" id="GO:0016020">
    <property type="term" value="C:membrane"/>
    <property type="evidence" value="ECO:0007669"/>
    <property type="project" value="UniProtKB-SubCell"/>
</dbReference>
<name>A0A953LCB7_9BACT</name>
<evidence type="ECO:0000313" key="7">
    <source>
        <dbReference type="EMBL" id="MBY5957584.1"/>
    </source>
</evidence>
<keyword evidence="5 6" id="KW-0472">Membrane</keyword>
<evidence type="ECO:0000256" key="3">
    <source>
        <dbReference type="ARBA" id="ARBA00022692"/>
    </source>
</evidence>
<dbReference type="PANTHER" id="PTHR34478:SF2">
    <property type="entry name" value="MEMBRANE PROTEIN"/>
    <property type="match status" value="1"/>
</dbReference>
<evidence type="ECO:0000313" key="8">
    <source>
        <dbReference type="Proteomes" id="UP000753961"/>
    </source>
</evidence>
<keyword evidence="4 6" id="KW-1133">Transmembrane helix</keyword>
<dbReference type="RefSeq" id="WP_222579103.1">
    <property type="nucleotide sequence ID" value="NZ_JAHVHU010000005.1"/>
</dbReference>
<sequence length="198" mass="22333">MKKSSLIVIGIIVVLGLILYNTFSGSYNSMVTMNESVESAWSTVETQYQRRADLYSSVVSTIKGSAEFEQETLNSVIEARSRATSVNINADNLSPEKVQEFQNAQEQLSGAFSRLLVSVERYPDIKSTQAFRDFQTQIEGTENRINKARKDFNDEVQTFNTYIKQFPRNLMAGLFGFEEKGYFKAQAGTENVPEIDFG</sequence>
<evidence type="ECO:0000256" key="6">
    <source>
        <dbReference type="SAM" id="Phobius"/>
    </source>
</evidence>
<dbReference type="EMBL" id="JAHVHU010000005">
    <property type="protein sequence ID" value="MBY5957584.1"/>
    <property type="molecule type" value="Genomic_DNA"/>
</dbReference>
<reference evidence="7" key="1">
    <citation type="submission" date="2021-06" db="EMBL/GenBank/DDBJ databases">
        <title>44 bacteria genomes isolated from Dapeng, Shenzhen.</title>
        <authorList>
            <person name="Zheng W."/>
            <person name="Yu S."/>
            <person name="Huang Y."/>
        </authorList>
    </citation>
    <scope>NUCLEOTIDE SEQUENCE</scope>
    <source>
        <strain evidence="7">DP5N28-2</strain>
    </source>
</reference>
<evidence type="ECO:0000256" key="5">
    <source>
        <dbReference type="ARBA" id="ARBA00023136"/>
    </source>
</evidence>
<keyword evidence="3 6" id="KW-0812">Transmembrane</keyword>
<dbReference type="SUPFAM" id="SSF140478">
    <property type="entry name" value="LemA-like"/>
    <property type="match status" value="1"/>
</dbReference>
<protein>
    <submittedName>
        <fullName evidence="7">LemA family protein</fullName>
    </submittedName>
</protein>
<dbReference type="Gene3D" id="1.20.1440.20">
    <property type="entry name" value="LemA-like domain"/>
    <property type="match status" value="1"/>
</dbReference>
<feature type="transmembrane region" description="Helical" evidence="6">
    <location>
        <begin position="6"/>
        <end position="23"/>
    </location>
</feature>
<proteinExistence type="inferred from homology"/>
<keyword evidence="8" id="KW-1185">Reference proteome</keyword>
<dbReference type="PANTHER" id="PTHR34478">
    <property type="entry name" value="PROTEIN LEMA"/>
    <property type="match status" value="1"/>
</dbReference>
<dbReference type="Proteomes" id="UP000753961">
    <property type="component" value="Unassembled WGS sequence"/>
</dbReference>
<evidence type="ECO:0000256" key="1">
    <source>
        <dbReference type="ARBA" id="ARBA00004167"/>
    </source>
</evidence>
<evidence type="ECO:0000256" key="2">
    <source>
        <dbReference type="ARBA" id="ARBA00008854"/>
    </source>
</evidence>